<keyword evidence="3" id="KW-1185">Reference proteome</keyword>
<sequence>MLLELKVKNFRSFKEETTLSLVATREQKHQARLPYLQKRYRKRINPLAGVYGPNAAGKSNLVAALQHLKSLVLSSSIERKTLPFTPFKLSKHTLTEPCEFSLLFSLEDAIYEYSIAHTRTTITFEALVELRSRDELVVFERTGQMVEVDKSFEGSSIAEIAKGVRPHVPVVSGISVLDRGSNDHVALFSAPSRWLENVVIIPAGFTTNGLAAPNVEGMDSFLHSLGVGIEGVERHPIPIESIRLPEEELEHAISNLGEDELASFETAHGRYEVTKSSGQTLASRVLLTHHGENNEPVPFDWSEESDGTKASLKLFPLFWALTQENSELLLIIDELDRSFHTLLVRQLIEDFLHHCSEHTRSQLIFTTHDLMLMDLDIFRRDEIWIAEKSRQGATSLISLSEYKGLRADKDLRRSYLDGRFGGLPLITTADLFSSHRR</sequence>
<dbReference type="Proteomes" id="UP000594681">
    <property type="component" value="Chromosome"/>
</dbReference>
<dbReference type="AlphaFoldDB" id="A0A7T0PBZ0"/>
<dbReference type="PANTHER" id="PTHR40396:SF1">
    <property type="entry name" value="ATPASE AAA-TYPE CORE DOMAIN-CONTAINING PROTEIN"/>
    <property type="match status" value="1"/>
</dbReference>
<feature type="domain" description="ATPase AAA-type core" evidence="1">
    <location>
        <begin position="47"/>
        <end position="124"/>
    </location>
</feature>
<evidence type="ECO:0000313" key="2">
    <source>
        <dbReference type="EMBL" id="QPK79152.1"/>
    </source>
</evidence>
<feature type="domain" description="ATPase AAA-type core" evidence="1">
    <location>
        <begin position="269"/>
        <end position="374"/>
    </location>
</feature>
<accession>A0A7T0PBZ0</accession>
<reference evidence="2 3" key="1">
    <citation type="submission" date="2020-11" db="EMBL/GenBank/DDBJ databases">
        <title>Corynebacterium sp. ZJ-599.</title>
        <authorList>
            <person name="Zhou J."/>
        </authorList>
    </citation>
    <scope>NUCLEOTIDE SEQUENCE [LARGE SCALE GENOMIC DNA]</scope>
    <source>
        <strain evidence="2 3">ZJ-599</strain>
    </source>
</reference>
<dbReference type="InterPro" id="IPR003959">
    <property type="entry name" value="ATPase_AAA_core"/>
</dbReference>
<organism evidence="2 3">
    <name type="scientific">Corynebacterium lizhenjunii</name>
    <dbReference type="NCBI Taxonomy" id="2709394"/>
    <lineage>
        <taxon>Bacteria</taxon>
        <taxon>Bacillati</taxon>
        <taxon>Actinomycetota</taxon>
        <taxon>Actinomycetes</taxon>
        <taxon>Mycobacteriales</taxon>
        <taxon>Corynebacteriaceae</taxon>
        <taxon>Corynebacterium</taxon>
    </lineage>
</organism>
<dbReference type="GO" id="GO:0005524">
    <property type="term" value="F:ATP binding"/>
    <property type="evidence" value="ECO:0007669"/>
    <property type="project" value="InterPro"/>
</dbReference>
<evidence type="ECO:0000313" key="3">
    <source>
        <dbReference type="Proteomes" id="UP000594681"/>
    </source>
</evidence>
<name>A0A7T0PBZ0_9CORY</name>
<protein>
    <submittedName>
        <fullName evidence="2">AAA family ATPase</fullName>
    </submittedName>
</protein>
<dbReference type="RefSeq" id="WP_165009327.1">
    <property type="nucleotide sequence ID" value="NZ_CP064954.1"/>
</dbReference>
<dbReference type="PANTHER" id="PTHR40396">
    <property type="entry name" value="ATPASE-LIKE PROTEIN"/>
    <property type="match status" value="1"/>
</dbReference>
<dbReference type="SUPFAM" id="SSF52540">
    <property type="entry name" value="P-loop containing nucleoside triphosphate hydrolases"/>
    <property type="match status" value="1"/>
</dbReference>
<dbReference type="Pfam" id="PF13304">
    <property type="entry name" value="AAA_21"/>
    <property type="match status" value="2"/>
</dbReference>
<dbReference type="InterPro" id="IPR027417">
    <property type="entry name" value="P-loop_NTPase"/>
</dbReference>
<gene>
    <name evidence="2" type="ORF">G7Y31_11800</name>
</gene>
<proteinExistence type="predicted"/>
<dbReference type="KEGG" id="cliz:G7Y31_11800"/>
<dbReference type="EMBL" id="CP064954">
    <property type="protein sequence ID" value="QPK79152.1"/>
    <property type="molecule type" value="Genomic_DNA"/>
</dbReference>
<evidence type="ECO:0000259" key="1">
    <source>
        <dbReference type="Pfam" id="PF13304"/>
    </source>
</evidence>
<dbReference type="Gene3D" id="3.40.50.300">
    <property type="entry name" value="P-loop containing nucleotide triphosphate hydrolases"/>
    <property type="match status" value="2"/>
</dbReference>
<dbReference type="GO" id="GO:0016887">
    <property type="term" value="F:ATP hydrolysis activity"/>
    <property type="evidence" value="ECO:0007669"/>
    <property type="project" value="InterPro"/>
</dbReference>